<name>A0AAV3QDN3_LITER</name>
<protein>
    <recommendedName>
        <fullName evidence="1">Endonuclease/exonuclease/phosphatase domain-containing protein</fullName>
    </recommendedName>
</protein>
<evidence type="ECO:0000259" key="1">
    <source>
        <dbReference type="Pfam" id="PF03372"/>
    </source>
</evidence>
<dbReference type="AlphaFoldDB" id="A0AAV3QDN3"/>
<dbReference type="GO" id="GO:0003824">
    <property type="term" value="F:catalytic activity"/>
    <property type="evidence" value="ECO:0007669"/>
    <property type="project" value="InterPro"/>
</dbReference>
<proteinExistence type="predicted"/>
<dbReference type="PANTHER" id="PTHR33710:SF64">
    <property type="entry name" value="ENDONUCLEASE_EXONUCLEASE_PHOSPHATASE DOMAIN-CONTAINING PROTEIN"/>
    <property type="match status" value="1"/>
</dbReference>
<comment type="caution">
    <text evidence="2">The sequence shown here is derived from an EMBL/GenBank/DDBJ whole genome shotgun (WGS) entry which is preliminary data.</text>
</comment>
<dbReference type="InterPro" id="IPR036691">
    <property type="entry name" value="Endo/exonu/phosph_ase_sf"/>
</dbReference>
<dbReference type="Gene3D" id="3.60.10.10">
    <property type="entry name" value="Endonuclease/exonuclease/phosphatase"/>
    <property type="match status" value="1"/>
</dbReference>
<reference evidence="2 3" key="1">
    <citation type="submission" date="2024-01" db="EMBL/GenBank/DDBJ databases">
        <title>The complete chloroplast genome sequence of Lithospermum erythrorhizon: insights into the phylogenetic relationship among Boraginaceae species and the maternal lineages of purple gromwells.</title>
        <authorList>
            <person name="Okada T."/>
            <person name="Watanabe K."/>
        </authorList>
    </citation>
    <scope>NUCLEOTIDE SEQUENCE [LARGE SCALE GENOMIC DNA]</scope>
</reference>
<accession>A0AAV3QDN3</accession>
<dbReference type="PANTHER" id="PTHR33710">
    <property type="entry name" value="BNAC02G09200D PROTEIN"/>
    <property type="match status" value="1"/>
</dbReference>
<organism evidence="2 3">
    <name type="scientific">Lithospermum erythrorhizon</name>
    <name type="common">Purple gromwell</name>
    <name type="synonym">Lithospermum officinale var. erythrorhizon</name>
    <dbReference type="NCBI Taxonomy" id="34254"/>
    <lineage>
        <taxon>Eukaryota</taxon>
        <taxon>Viridiplantae</taxon>
        <taxon>Streptophyta</taxon>
        <taxon>Embryophyta</taxon>
        <taxon>Tracheophyta</taxon>
        <taxon>Spermatophyta</taxon>
        <taxon>Magnoliopsida</taxon>
        <taxon>eudicotyledons</taxon>
        <taxon>Gunneridae</taxon>
        <taxon>Pentapetalae</taxon>
        <taxon>asterids</taxon>
        <taxon>lamiids</taxon>
        <taxon>Boraginales</taxon>
        <taxon>Boraginaceae</taxon>
        <taxon>Boraginoideae</taxon>
        <taxon>Lithospermeae</taxon>
        <taxon>Lithospermum</taxon>
    </lineage>
</organism>
<dbReference type="SUPFAM" id="SSF56219">
    <property type="entry name" value="DNase I-like"/>
    <property type="match status" value="1"/>
</dbReference>
<dbReference type="EMBL" id="BAABME010021046">
    <property type="protein sequence ID" value="GAA0162214.1"/>
    <property type="molecule type" value="Genomic_DNA"/>
</dbReference>
<evidence type="ECO:0000313" key="3">
    <source>
        <dbReference type="Proteomes" id="UP001454036"/>
    </source>
</evidence>
<dbReference type="Pfam" id="PF03372">
    <property type="entry name" value="Exo_endo_phos"/>
    <property type="match status" value="1"/>
</dbReference>
<sequence>MLILWDSSRVNYDVLEIDSQHIHLRITCKVTQVSFIVTFVYPVYCIVERRKLWDHLTLVGSSLTLPWIITGDFNCYSSSNDKMGGGALRPYDIKDLLDFRMALGLEDAPSMGSFFTWTNGSIWSKLDRVLMNNVWSSLDLTCSASFLPMEPASDHYPVITSLVKIFTSGIRPFKFMNMWLDHPSFDDVLRSVWDTWHGGMAQFSLCSKLKALKTPLKALNRDEFGTIFEKAKEANAAFKQAVHAHMDDPLNVTLKLKFHELCERANFLSEAERSFISQKSRCKFLLEGDRCTKYFHCLIKRDNVRNSISHIVKLDGSCTSSQEEVSILLVDFYKELFGSSTEGHTIDEDVITNGYILSTTDSISLVAPVLDIEILESLFDIGNEKAPGPDGFSYAFFKSRWELVGGDVCRAVREFFVTGVVITRSV</sequence>
<dbReference type="Proteomes" id="UP001454036">
    <property type="component" value="Unassembled WGS sequence"/>
</dbReference>
<keyword evidence="3" id="KW-1185">Reference proteome</keyword>
<evidence type="ECO:0000313" key="2">
    <source>
        <dbReference type="EMBL" id="GAA0162214.1"/>
    </source>
</evidence>
<gene>
    <name evidence="2" type="ORF">LIER_39370</name>
</gene>
<dbReference type="InterPro" id="IPR005135">
    <property type="entry name" value="Endo/exonuclease/phosphatase"/>
</dbReference>
<feature type="domain" description="Endonuclease/exonuclease/phosphatase" evidence="1">
    <location>
        <begin position="34"/>
        <end position="155"/>
    </location>
</feature>